<keyword evidence="1 3" id="KW-0732">Signal</keyword>
<reference evidence="5" key="1">
    <citation type="journal article" date="2023" name="Nat. Commun.">
        <title>Diploid and tetraploid genomes of Acorus and the evolution of monocots.</title>
        <authorList>
            <person name="Ma L."/>
            <person name="Liu K.W."/>
            <person name="Li Z."/>
            <person name="Hsiao Y.Y."/>
            <person name="Qi Y."/>
            <person name="Fu T."/>
            <person name="Tang G.D."/>
            <person name="Zhang D."/>
            <person name="Sun W.H."/>
            <person name="Liu D.K."/>
            <person name="Li Y."/>
            <person name="Chen G.Z."/>
            <person name="Liu X.D."/>
            <person name="Liao X.Y."/>
            <person name="Jiang Y.T."/>
            <person name="Yu X."/>
            <person name="Hao Y."/>
            <person name="Huang J."/>
            <person name="Zhao X.W."/>
            <person name="Ke S."/>
            <person name="Chen Y.Y."/>
            <person name="Wu W.L."/>
            <person name="Hsu J.L."/>
            <person name="Lin Y.F."/>
            <person name="Huang M.D."/>
            <person name="Li C.Y."/>
            <person name="Huang L."/>
            <person name="Wang Z.W."/>
            <person name="Zhao X."/>
            <person name="Zhong W.Y."/>
            <person name="Peng D.H."/>
            <person name="Ahmad S."/>
            <person name="Lan S."/>
            <person name="Zhang J.S."/>
            <person name="Tsai W.C."/>
            <person name="Van de Peer Y."/>
            <person name="Liu Z.J."/>
        </authorList>
    </citation>
    <scope>NUCLEOTIDE SEQUENCE</scope>
    <source>
        <strain evidence="5">CP</strain>
    </source>
</reference>
<feature type="domain" description="Knottins-like" evidence="4">
    <location>
        <begin position="30"/>
        <end position="74"/>
    </location>
</feature>
<accession>A0AAV9D8Y1</accession>
<dbReference type="PROSITE" id="PS00940">
    <property type="entry name" value="GAMMA_THIONIN"/>
    <property type="match status" value="1"/>
</dbReference>
<dbReference type="SMART" id="SM00505">
    <property type="entry name" value="Knot1"/>
    <property type="match status" value="1"/>
</dbReference>
<dbReference type="PANTHER" id="PTHR33147">
    <property type="entry name" value="DEFENSIN-LIKE PROTEIN 1"/>
    <property type="match status" value="1"/>
</dbReference>
<evidence type="ECO:0000256" key="2">
    <source>
        <dbReference type="ARBA" id="ARBA00023157"/>
    </source>
</evidence>
<dbReference type="GO" id="GO:0006952">
    <property type="term" value="P:defense response"/>
    <property type="evidence" value="ECO:0007669"/>
    <property type="project" value="InterPro"/>
</dbReference>
<keyword evidence="6" id="KW-1185">Reference proteome</keyword>
<protein>
    <recommendedName>
        <fullName evidence="4">Knottins-like domain-containing protein</fullName>
    </recommendedName>
</protein>
<evidence type="ECO:0000256" key="1">
    <source>
        <dbReference type="ARBA" id="ARBA00022729"/>
    </source>
</evidence>
<dbReference type="InterPro" id="IPR003614">
    <property type="entry name" value="Knottins"/>
</dbReference>
<evidence type="ECO:0000259" key="4">
    <source>
        <dbReference type="SMART" id="SM00505"/>
    </source>
</evidence>
<reference evidence="5" key="2">
    <citation type="submission" date="2023-06" db="EMBL/GenBank/DDBJ databases">
        <authorList>
            <person name="Ma L."/>
            <person name="Liu K.-W."/>
            <person name="Li Z."/>
            <person name="Hsiao Y.-Y."/>
            <person name="Qi Y."/>
            <person name="Fu T."/>
            <person name="Tang G."/>
            <person name="Zhang D."/>
            <person name="Sun W.-H."/>
            <person name="Liu D.-K."/>
            <person name="Li Y."/>
            <person name="Chen G.-Z."/>
            <person name="Liu X.-D."/>
            <person name="Liao X.-Y."/>
            <person name="Jiang Y.-T."/>
            <person name="Yu X."/>
            <person name="Hao Y."/>
            <person name="Huang J."/>
            <person name="Zhao X.-W."/>
            <person name="Ke S."/>
            <person name="Chen Y.-Y."/>
            <person name="Wu W.-L."/>
            <person name="Hsu J.-L."/>
            <person name="Lin Y.-F."/>
            <person name="Huang M.-D."/>
            <person name="Li C.-Y."/>
            <person name="Huang L."/>
            <person name="Wang Z.-W."/>
            <person name="Zhao X."/>
            <person name="Zhong W.-Y."/>
            <person name="Peng D.-H."/>
            <person name="Ahmad S."/>
            <person name="Lan S."/>
            <person name="Zhang J.-S."/>
            <person name="Tsai W.-C."/>
            <person name="Van De Peer Y."/>
            <person name="Liu Z.-J."/>
        </authorList>
    </citation>
    <scope>NUCLEOTIDE SEQUENCE</scope>
    <source>
        <strain evidence="5">CP</strain>
        <tissue evidence="5">Leaves</tissue>
    </source>
</reference>
<sequence>MGSVKLSSVVLLLLSLFLFSGNMVEVEGKTCSQPSGKFHGACFYATNCASVCGTEGFPDGTCDNRFRCMCRKSC</sequence>
<dbReference type="Gene3D" id="3.30.30.10">
    <property type="entry name" value="Knottin, scorpion toxin-like"/>
    <property type="match status" value="1"/>
</dbReference>
<proteinExistence type="predicted"/>
<keyword evidence="2" id="KW-1015">Disulfide bond</keyword>
<feature type="signal peptide" evidence="3">
    <location>
        <begin position="1"/>
        <end position="28"/>
    </location>
</feature>
<name>A0AAV9D8Y1_ACOCL</name>
<evidence type="ECO:0000313" key="6">
    <source>
        <dbReference type="Proteomes" id="UP001180020"/>
    </source>
</evidence>
<feature type="chain" id="PRO_5043451632" description="Knottins-like domain-containing protein" evidence="3">
    <location>
        <begin position="29"/>
        <end position="74"/>
    </location>
</feature>
<gene>
    <name evidence="5" type="ORF">QJS10_CPB15g00130</name>
</gene>
<dbReference type="EMBL" id="JAUJYO010000015">
    <property type="protein sequence ID" value="KAK1297259.1"/>
    <property type="molecule type" value="Genomic_DNA"/>
</dbReference>
<dbReference type="PANTHER" id="PTHR33147:SF39">
    <property type="entry name" value="DRO1 PROTEIN-RELATED"/>
    <property type="match status" value="1"/>
</dbReference>
<evidence type="ECO:0000256" key="3">
    <source>
        <dbReference type="SAM" id="SignalP"/>
    </source>
</evidence>
<dbReference type="Pfam" id="PF00304">
    <property type="entry name" value="Gamma-thionin"/>
    <property type="match status" value="1"/>
</dbReference>
<dbReference type="InterPro" id="IPR008176">
    <property type="entry name" value="Defensin_plant"/>
</dbReference>
<evidence type="ECO:0000313" key="5">
    <source>
        <dbReference type="EMBL" id="KAK1297259.1"/>
    </source>
</evidence>
<dbReference type="SUPFAM" id="SSF57095">
    <property type="entry name" value="Scorpion toxin-like"/>
    <property type="match status" value="1"/>
</dbReference>
<dbReference type="InterPro" id="IPR036574">
    <property type="entry name" value="Scorpion_toxin-like_sf"/>
</dbReference>
<dbReference type="Proteomes" id="UP001180020">
    <property type="component" value="Unassembled WGS sequence"/>
</dbReference>
<organism evidence="5 6">
    <name type="scientific">Acorus calamus</name>
    <name type="common">Sweet flag</name>
    <dbReference type="NCBI Taxonomy" id="4465"/>
    <lineage>
        <taxon>Eukaryota</taxon>
        <taxon>Viridiplantae</taxon>
        <taxon>Streptophyta</taxon>
        <taxon>Embryophyta</taxon>
        <taxon>Tracheophyta</taxon>
        <taxon>Spermatophyta</taxon>
        <taxon>Magnoliopsida</taxon>
        <taxon>Liliopsida</taxon>
        <taxon>Acoraceae</taxon>
        <taxon>Acorus</taxon>
    </lineage>
</organism>
<dbReference type="PRINTS" id="PR00288">
    <property type="entry name" value="PUROTHIONIN"/>
</dbReference>
<comment type="caution">
    <text evidence="5">The sequence shown here is derived from an EMBL/GenBank/DDBJ whole genome shotgun (WGS) entry which is preliminary data.</text>
</comment>
<dbReference type="AlphaFoldDB" id="A0AAV9D8Y1"/>